<evidence type="ECO:0000313" key="3">
    <source>
        <dbReference type="Proteomes" id="UP001141806"/>
    </source>
</evidence>
<feature type="compositionally biased region" description="Basic residues" evidence="1">
    <location>
        <begin position="38"/>
        <end position="48"/>
    </location>
</feature>
<protein>
    <submittedName>
        <fullName evidence="2">Uncharacterized protein</fullName>
    </submittedName>
</protein>
<feature type="compositionally biased region" description="Polar residues" evidence="1">
    <location>
        <begin position="192"/>
        <end position="213"/>
    </location>
</feature>
<organism evidence="2 3">
    <name type="scientific">Protea cynaroides</name>
    <dbReference type="NCBI Taxonomy" id="273540"/>
    <lineage>
        <taxon>Eukaryota</taxon>
        <taxon>Viridiplantae</taxon>
        <taxon>Streptophyta</taxon>
        <taxon>Embryophyta</taxon>
        <taxon>Tracheophyta</taxon>
        <taxon>Spermatophyta</taxon>
        <taxon>Magnoliopsida</taxon>
        <taxon>Proteales</taxon>
        <taxon>Proteaceae</taxon>
        <taxon>Protea</taxon>
    </lineage>
</organism>
<feature type="compositionally biased region" description="Basic and acidic residues" evidence="1">
    <location>
        <begin position="90"/>
        <end position="104"/>
    </location>
</feature>
<comment type="caution">
    <text evidence="2">The sequence shown here is derived from an EMBL/GenBank/DDBJ whole genome shotgun (WGS) entry which is preliminary data.</text>
</comment>
<dbReference type="OrthoDB" id="778084at2759"/>
<feature type="compositionally biased region" description="Basic and acidic residues" evidence="1">
    <location>
        <begin position="49"/>
        <end position="68"/>
    </location>
</feature>
<feature type="compositionally biased region" description="Basic and acidic residues" evidence="1">
    <location>
        <begin position="351"/>
        <end position="363"/>
    </location>
</feature>
<dbReference type="AlphaFoldDB" id="A0A9Q0HEY0"/>
<sequence length="466" mass="53605">MSRCFPYPPPGYERKNGALDETLINSIKLQKEREKAKKEKRKEKKREKKEKEREGEKAKNACVEDKKLKHEKRHKNERGKIENVVGNHPKTSEEEAEQLEKSSLTEEYGQPVSSQNSYDTSDSTQNSHNRKKHNLSSDSRHNNHGSIFRIRLKQKDQEILPSKELPDPNSSRTDLILQGKNEISPRLGEGKQCSTSGRQQQFSTTGRTPISRQESLREKNQEILATNKLVRSNLQNTGLHSQGKYEISQKINEVQHCPTLGRTTIVQEKYENDPKACEEQTTSGRMGVQTPEIASSREKNQEILPTNKLVRSNLRNTDLHSQGKYEISQNINEVQQHCPTLGRTAIVQEKQENDPRPCEEQTTTRRTGVQTPEIAECSRKSGSKMKKRESPYGDLLENWVPPPIENYVTDFDDQEWLFQKHSKPEREPKRFKPSNDGLCQGSTTFWPRACYFAEADIHALPYTVPF</sequence>
<keyword evidence="3" id="KW-1185">Reference proteome</keyword>
<evidence type="ECO:0000256" key="1">
    <source>
        <dbReference type="SAM" id="MobiDB-lite"/>
    </source>
</evidence>
<feature type="compositionally biased region" description="Polar residues" evidence="1">
    <location>
        <begin position="111"/>
        <end position="127"/>
    </location>
</feature>
<feature type="region of interest" description="Disordered" evidence="1">
    <location>
        <begin position="351"/>
        <end position="389"/>
    </location>
</feature>
<proteinExistence type="predicted"/>
<reference evidence="2" key="1">
    <citation type="journal article" date="2023" name="Plant J.">
        <title>The genome of the king protea, Protea cynaroides.</title>
        <authorList>
            <person name="Chang J."/>
            <person name="Duong T.A."/>
            <person name="Schoeman C."/>
            <person name="Ma X."/>
            <person name="Roodt D."/>
            <person name="Barker N."/>
            <person name="Li Z."/>
            <person name="Van de Peer Y."/>
            <person name="Mizrachi E."/>
        </authorList>
    </citation>
    <scope>NUCLEOTIDE SEQUENCE</scope>
    <source>
        <tissue evidence="2">Young leaves</tissue>
    </source>
</reference>
<feature type="region of interest" description="Disordered" evidence="1">
    <location>
        <begin position="185"/>
        <end position="213"/>
    </location>
</feature>
<accession>A0A9Q0HEY0</accession>
<evidence type="ECO:0000313" key="2">
    <source>
        <dbReference type="EMBL" id="KAJ4964001.1"/>
    </source>
</evidence>
<feature type="region of interest" description="Disordered" evidence="1">
    <location>
        <begin position="29"/>
        <end position="173"/>
    </location>
</feature>
<name>A0A9Q0HEY0_9MAGN</name>
<dbReference type="EMBL" id="JAMYWD010000008">
    <property type="protein sequence ID" value="KAJ4964001.1"/>
    <property type="molecule type" value="Genomic_DNA"/>
</dbReference>
<gene>
    <name evidence="2" type="ORF">NE237_023940</name>
</gene>
<dbReference type="PANTHER" id="PTHR34660:SF7">
    <property type="entry name" value="DNA LIGASE-LIKE PROTEIN"/>
    <property type="match status" value="1"/>
</dbReference>
<dbReference type="Proteomes" id="UP001141806">
    <property type="component" value="Unassembled WGS sequence"/>
</dbReference>
<dbReference type="PANTHER" id="PTHR34660">
    <property type="entry name" value="MYB-LIKE PROTEIN X"/>
    <property type="match status" value="1"/>
</dbReference>